<dbReference type="GO" id="GO:0005524">
    <property type="term" value="F:ATP binding"/>
    <property type="evidence" value="ECO:0007669"/>
    <property type="project" value="InterPro"/>
</dbReference>
<dbReference type="REBASE" id="218249">
    <property type="entry name" value="NaqZH65ORF11540P"/>
</dbReference>
<keyword evidence="3" id="KW-1185">Reference proteome</keyword>
<dbReference type="PANTHER" id="PTHR47396">
    <property type="entry name" value="TYPE I RESTRICTION ENZYME ECOKI R PROTEIN"/>
    <property type="match status" value="1"/>
</dbReference>
<dbReference type="AlphaFoldDB" id="A0A290QE56"/>
<evidence type="ECO:0000259" key="1">
    <source>
        <dbReference type="Pfam" id="PF04851"/>
    </source>
</evidence>
<dbReference type="GO" id="GO:0016787">
    <property type="term" value="F:hydrolase activity"/>
    <property type="evidence" value="ECO:0007669"/>
    <property type="project" value="InterPro"/>
</dbReference>
<dbReference type="Pfam" id="PF04851">
    <property type="entry name" value="ResIII"/>
    <property type="match status" value="1"/>
</dbReference>
<dbReference type="GO" id="GO:0005829">
    <property type="term" value="C:cytosol"/>
    <property type="evidence" value="ECO:0007669"/>
    <property type="project" value="TreeGrafter"/>
</dbReference>
<dbReference type="InterPro" id="IPR006935">
    <property type="entry name" value="Helicase/UvrB_N"/>
</dbReference>
<dbReference type="InterPro" id="IPR050742">
    <property type="entry name" value="Helicase_Restrict-Modif_Enz"/>
</dbReference>
<reference evidence="2 3" key="1">
    <citation type="submission" date="2017-09" db="EMBL/GenBank/DDBJ databases">
        <title>Complete genome sequence of Verrucomicrobial strain HZ-65, isolated from freshwater.</title>
        <authorList>
            <person name="Choi A."/>
        </authorList>
    </citation>
    <scope>NUCLEOTIDE SEQUENCE [LARGE SCALE GENOMIC DNA]</scope>
    <source>
        <strain evidence="2 3">HZ-65</strain>
    </source>
</reference>
<dbReference type="PANTHER" id="PTHR47396:SF1">
    <property type="entry name" value="ATP-DEPENDENT HELICASE IRC3-RELATED"/>
    <property type="match status" value="1"/>
</dbReference>
<dbReference type="KEGG" id="vbh:CMV30_11545"/>
<sequence length="909" mass="99184">MNLALKGYQTRILGTLRDYLREVARTGDPRNPFEKIVAANAAKAVPYIPVQIPGLAGVMPYVCLRVPTGGGKTLLAAHAIGSAVKDYQRAERAVVLWFVPSNPILEQTLAALKNPRHPYRHALERGDGAASPGVGAVEVLTIEEALRVTPGTLDGATVVIVATIQGFRVDDTTGRKVYDPINGALDDHFRAVPPDRVGDLEKGPDGKPARSLENVLRLRRPIVIVDEAHNVRTPLSFATLGKLQPSCILEFTATPDREKAPSNVLHRVSAAELKAAAMIKLPIRVVTRPAGEWARLLTDALTLRQSLEGIAAREAQTSREYLRPIALIQGRDVEHTQELKKHLVDEHGIADAEIKICTGKIDELKDVKDLAAVDCPVRYILTVQKLREGWDCPFAYVLCSLQETRSATAIEQIVGRVLRLPKASFKTEPALNEAYVFSVSPTLAEVLGELKGALELHGFTGAEAERIILSGADGGVLPLAVAPVVVAVHPDDFDKTLVATHAPALIGKVSFDVKAGTLTVSAPLNDTERAWALSCVKAPAMQAQVTAALDEVGEAAAAWGAGGSLAAHATGPLQVRLPFVVPLLAIRQGELLEPFEATHLLERPWKLSERDATLSEALYPAKRAVGELGLVDVEKESGRVRTERTEGVEEDSVETDFVSRLHQQVLALNGGSEWSFEQLVVWLDRNLFRDPEERREIIGVESALFLRKALNGLVTARGLTDIGPLVLDRHRLAEALAQRIRQHREAERLAAFQALLLPESELTVSVEVSLDFAATRYEPSWSYDGGHKFKKHYYAPAPGELHNTGEEFECAVYLDGLPEVKTWVRNLSRKGPFWLRRSTANFYPDFVCLLTDGRVLAVEYKGAHLATADEAKEKASVGAIWESRSDGRCLFVMPTSGGLAEIRRKVGMS</sequence>
<evidence type="ECO:0000313" key="3">
    <source>
        <dbReference type="Proteomes" id="UP000217265"/>
    </source>
</evidence>
<protein>
    <recommendedName>
        <fullName evidence="1">Helicase/UvrB N-terminal domain-containing protein</fullName>
    </recommendedName>
</protein>
<organism evidence="2 3">
    <name type="scientific">Nibricoccus aquaticus</name>
    <dbReference type="NCBI Taxonomy" id="2576891"/>
    <lineage>
        <taxon>Bacteria</taxon>
        <taxon>Pseudomonadati</taxon>
        <taxon>Verrucomicrobiota</taxon>
        <taxon>Opitutia</taxon>
        <taxon>Opitutales</taxon>
        <taxon>Opitutaceae</taxon>
        <taxon>Nibricoccus</taxon>
    </lineage>
</organism>
<evidence type="ECO:0000313" key="2">
    <source>
        <dbReference type="EMBL" id="ATC64536.1"/>
    </source>
</evidence>
<proteinExistence type="predicted"/>
<dbReference type="EMBL" id="CP023344">
    <property type="protein sequence ID" value="ATC64536.1"/>
    <property type="molecule type" value="Genomic_DNA"/>
</dbReference>
<dbReference type="SUPFAM" id="SSF52540">
    <property type="entry name" value="P-loop containing nucleoside triphosphate hydrolases"/>
    <property type="match status" value="1"/>
</dbReference>
<name>A0A290QE56_9BACT</name>
<accession>A0A290QE56</accession>
<gene>
    <name evidence="2" type="ORF">CMV30_11545</name>
</gene>
<dbReference type="RefSeq" id="WP_096056167.1">
    <property type="nucleotide sequence ID" value="NZ_CP023344.1"/>
</dbReference>
<feature type="domain" description="Helicase/UvrB N-terminal" evidence="1">
    <location>
        <begin position="62"/>
        <end position="257"/>
    </location>
</feature>
<dbReference type="Proteomes" id="UP000217265">
    <property type="component" value="Chromosome"/>
</dbReference>
<dbReference type="OrthoDB" id="9804145at2"/>
<dbReference type="GO" id="GO:0003677">
    <property type="term" value="F:DNA binding"/>
    <property type="evidence" value="ECO:0007669"/>
    <property type="project" value="InterPro"/>
</dbReference>
<dbReference type="InterPro" id="IPR027417">
    <property type="entry name" value="P-loop_NTPase"/>
</dbReference>
<dbReference type="Gene3D" id="3.40.50.300">
    <property type="entry name" value="P-loop containing nucleotide triphosphate hydrolases"/>
    <property type="match status" value="2"/>
</dbReference>